<reference evidence="2" key="1">
    <citation type="submission" date="2022-04" db="EMBL/GenBank/DDBJ databases">
        <title>Halobacillus sp. isolated from saltern.</title>
        <authorList>
            <person name="Won M."/>
            <person name="Lee C.-M."/>
            <person name="Woen H.-Y."/>
            <person name="Kwon S.-W."/>
        </authorList>
    </citation>
    <scope>NUCLEOTIDE SEQUENCE</scope>
    <source>
        <strain evidence="2">SSHM10-5</strain>
    </source>
</reference>
<name>A0ABY4HDZ5_9BACI</name>
<dbReference type="SMART" id="SM00849">
    <property type="entry name" value="Lactamase_B"/>
    <property type="match status" value="1"/>
</dbReference>
<feature type="domain" description="Metallo-beta-lactamase" evidence="1">
    <location>
        <begin position="16"/>
        <end position="205"/>
    </location>
</feature>
<dbReference type="Proteomes" id="UP000830326">
    <property type="component" value="Chromosome"/>
</dbReference>
<gene>
    <name evidence="2" type="ORF">MUO15_06330</name>
</gene>
<dbReference type="EMBL" id="CP095075">
    <property type="protein sequence ID" value="UOR13104.1"/>
    <property type="molecule type" value="Genomic_DNA"/>
</dbReference>
<keyword evidence="3" id="KW-1185">Reference proteome</keyword>
<dbReference type="PANTHER" id="PTHR42951">
    <property type="entry name" value="METALLO-BETA-LACTAMASE DOMAIN-CONTAINING"/>
    <property type="match status" value="1"/>
</dbReference>
<dbReference type="CDD" id="cd07743">
    <property type="entry name" value="metallo-hydrolase-like_MBL-fold"/>
    <property type="match status" value="1"/>
</dbReference>
<evidence type="ECO:0000313" key="2">
    <source>
        <dbReference type="EMBL" id="UOR13104.1"/>
    </source>
</evidence>
<evidence type="ECO:0000313" key="3">
    <source>
        <dbReference type="Proteomes" id="UP000830326"/>
    </source>
</evidence>
<evidence type="ECO:0000259" key="1">
    <source>
        <dbReference type="SMART" id="SM00849"/>
    </source>
</evidence>
<accession>A0ABY4HDZ5</accession>
<dbReference type="InterPro" id="IPR036866">
    <property type="entry name" value="RibonucZ/Hydroxyglut_hydro"/>
</dbReference>
<dbReference type="Pfam" id="PF00753">
    <property type="entry name" value="Lactamase_B"/>
    <property type="match status" value="1"/>
</dbReference>
<sequence>MSFEQINDYCYYYNSAVNIGYVHDGETGLIIDAGIDTPSIKKMLKELKERELPLTHLFITHAHADHYGGAAHIQKHFNIKTIAPVFEEAILRNPMIEPLYLFGGNDPLPELQNKFLQGPKMDVDEAVSEGTLQVGALHVETYLLPGHSYHQLALLTKGVLFAADSYFSESQLQKHKIPYVTDADETLKSLKRLLTISCDGALPGHGVYERNFKDTVKANVHYHNELLQWVETYLQNYPEGVSHEQIVSAMCNYYNVNVQQFSQWLLFRTAVTAYLLALKKQDRVIDKIDEYRWMFFPPNKA</sequence>
<dbReference type="Gene3D" id="3.60.15.10">
    <property type="entry name" value="Ribonuclease Z/Hydroxyacylglutathione hydrolase-like"/>
    <property type="match status" value="1"/>
</dbReference>
<organism evidence="2 3">
    <name type="scientific">Halobacillus amylolyticus</name>
    <dbReference type="NCBI Taxonomy" id="2932259"/>
    <lineage>
        <taxon>Bacteria</taxon>
        <taxon>Bacillati</taxon>
        <taxon>Bacillota</taxon>
        <taxon>Bacilli</taxon>
        <taxon>Bacillales</taxon>
        <taxon>Bacillaceae</taxon>
        <taxon>Halobacillus</taxon>
    </lineage>
</organism>
<dbReference type="InterPro" id="IPR050855">
    <property type="entry name" value="NDM-1-like"/>
</dbReference>
<dbReference type="RefSeq" id="WP_245034458.1">
    <property type="nucleotide sequence ID" value="NZ_CP095075.1"/>
</dbReference>
<proteinExistence type="predicted"/>
<dbReference type="SUPFAM" id="SSF56281">
    <property type="entry name" value="Metallo-hydrolase/oxidoreductase"/>
    <property type="match status" value="1"/>
</dbReference>
<dbReference type="InterPro" id="IPR001279">
    <property type="entry name" value="Metallo-B-lactamas"/>
</dbReference>
<protein>
    <submittedName>
        <fullName evidence="2">MBL fold metallo-hydrolase</fullName>
    </submittedName>
</protein>
<dbReference type="PANTHER" id="PTHR42951:SF14">
    <property type="entry name" value="METALLO-BETA-LACTAMASE SUPERFAMILY PROTEIN"/>
    <property type="match status" value="1"/>
</dbReference>